<sequence>DDPLPPIESYISPYDVSKRRGEEVVLNGNGRDGLFTCCLRAGGIIIGPGDFIFRQLLQVTGGVPVMPNGAAIDYIHVTDLCCAMLRAAEALPPIAAVRQSRRGLEGSPQPGAAAGQ</sequence>
<name>A0A813JB57_POLGL</name>
<dbReference type="Proteomes" id="UP000626109">
    <property type="component" value="Unassembled WGS sequence"/>
</dbReference>
<evidence type="ECO:0000313" key="3">
    <source>
        <dbReference type="Proteomes" id="UP000626109"/>
    </source>
</evidence>
<protein>
    <recommendedName>
        <fullName evidence="1">NAD-dependent epimerase/dehydratase domain-containing protein</fullName>
    </recommendedName>
</protein>
<gene>
    <name evidence="2" type="ORF">PGLA2088_LOCUS18452</name>
</gene>
<evidence type="ECO:0000259" key="1">
    <source>
        <dbReference type="Pfam" id="PF01370"/>
    </source>
</evidence>
<feature type="non-terminal residue" evidence="2">
    <location>
        <position position="1"/>
    </location>
</feature>
<dbReference type="InterPro" id="IPR001509">
    <property type="entry name" value="Epimerase_deHydtase"/>
</dbReference>
<dbReference type="AlphaFoldDB" id="A0A813JB57"/>
<feature type="non-terminal residue" evidence="2">
    <location>
        <position position="116"/>
    </location>
</feature>
<dbReference type="InterPro" id="IPR036291">
    <property type="entry name" value="NAD(P)-bd_dom_sf"/>
</dbReference>
<feature type="domain" description="NAD-dependent epimerase/dehydratase" evidence="1">
    <location>
        <begin position="9"/>
        <end position="90"/>
    </location>
</feature>
<accession>A0A813JB57</accession>
<dbReference type="SUPFAM" id="SSF51735">
    <property type="entry name" value="NAD(P)-binding Rossmann-fold domains"/>
    <property type="match status" value="1"/>
</dbReference>
<proteinExistence type="predicted"/>
<dbReference type="Gene3D" id="3.40.50.720">
    <property type="entry name" value="NAD(P)-binding Rossmann-like Domain"/>
    <property type="match status" value="1"/>
</dbReference>
<reference evidence="2" key="1">
    <citation type="submission" date="2021-02" db="EMBL/GenBank/DDBJ databases">
        <authorList>
            <person name="Dougan E. K."/>
            <person name="Rhodes N."/>
            <person name="Thang M."/>
            <person name="Chan C."/>
        </authorList>
    </citation>
    <scope>NUCLEOTIDE SEQUENCE</scope>
</reference>
<evidence type="ECO:0000313" key="2">
    <source>
        <dbReference type="EMBL" id="CAE8673261.1"/>
    </source>
</evidence>
<dbReference type="Pfam" id="PF01370">
    <property type="entry name" value="Epimerase"/>
    <property type="match status" value="1"/>
</dbReference>
<comment type="caution">
    <text evidence="2">The sequence shown here is derived from an EMBL/GenBank/DDBJ whole genome shotgun (WGS) entry which is preliminary data.</text>
</comment>
<organism evidence="2 3">
    <name type="scientific">Polarella glacialis</name>
    <name type="common">Dinoflagellate</name>
    <dbReference type="NCBI Taxonomy" id="89957"/>
    <lineage>
        <taxon>Eukaryota</taxon>
        <taxon>Sar</taxon>
        <taxon>Alveolata</taxon>
        <taxon>Dinophyceae</taxon>
        <taxon>Suessiales</taxon>
        <taxon>Suessiaceae</taxon>
        <taxon>Polarella</taxon>
    </lineage>
</organism>
<dbReference type="EMBL" id="CAJNNW010024582">
    <property type="protein sequence ID" value="CAE8673261.1"/>
    <property type="molecule type" value="Genomic_DNA"/>
</dbReference>